<feature type="compositionally biased region" description="Basic residues" evidence="5">
    <location>
        <begin position="257"/>
        <end position="268"/>
    </location>
</feature>
<dbReference type="AlphaFoldDB" id="A0A242MYQ4"/>
<comment type="similarity">
    <text evidence="2">Belongs to the histone-like protein H-NS family.</text>
</comment>
<proteinExistence type="inferred from homology"/>
<dbReference type="GO" id="GO:0003677">
    <property type="term" value="F:DNA binding"/>
    <property type="evidence" value="ECO:0007669"/>
    <property type="project" value="UniProtKB-KW"/>
</dbReference>
<dbReference type="Gene3D" id="4.10.430.30">
    <property type="match status" value="2"/>
</dbReference>
<feature type="region of interest" description="Disordered" evidence="5">
    <location>
        <begin position="49"/>
        <end position="95"/>
    </location>
</feature>
<gene>
    <name evidence="8" type="ORF">PAMC26510_03200</name>
    <name evidence="7" type="ORF">PAMC26510_11400</name>
</gene>
<protein>
    <submittedName>
        <fullName evidence="7">Histone protein</fullName>
    </submittedName>
</protein>
<comment type="subcellular location">
    <subcellularLocation>
        <location evidence="1">Cytoplasm</location>
        <location evidence="1">Nucleoid</location>
    </subcellularLocation>
</comment>
<dbReference type="InterPro" id="IPR027444">
    <property type="entry name" value="H-NS_C_dom"/>
</dbReference>
<keyword evidence="4" id="KW-0238">DNA-binding</keyword>
<dbReference type="SUPFAM" id="SSF81273">
    <property type="entry name" value="H-NS histone-like proteins"/>
    <property type="match status" value="2"/>
</dbReference>
<dbReference type="EMBL" id="NBTY01000007">
    <property type="protein sequence ID" value="OTP80275.1"/>
    <property type="molecule type" value="Genomic_DNA"/>
</dbReference>
<feature type="compositionally biased region" description="Low complexity" evidence="5">
    <location>
        <begin position="241"/>
        <end position="256"/>
    </location>
</feature>
<name>A0A242MYQ4_CABSO</name>
<evidence type="ECO:0000259" key="6">
    <source>
        <dbReference type="SMART" id="SM00528"/>
    </source>
</evidence>
<accession>A0A242MYQ4</accession>
<feature type="region of interest" description="Disordered" evidence="5">
    <location>
        <begin position="133"/>
        <end position="162"/>
    </location>
</feature>
<dbReference type="Pfam" id="PF00816">
    <property type="entry name" value="Histone_HNS"/>
    <property type="match status" value="2"/>
</dbReference>
<comment type="caution">
    <text evidence="7">The sequence shown here is derived from an EMBL/GenBank/DDBJ whole genome shotgun (WGS) entry which is preliminary data.</text>
</comment>
<evidence type="ECO:0000256" key="2">
    <source>
        <dbReference type="ARBA" id="ARBA00010610"/>
    </source>
</evidence>
<dbReference type="PANTHER" id="PTHR38097">
    <property type="match status" value="1"/>
</dbReference>
<dbReference type="Proteomes" id="UP000194546">
    <property type="component" value="Unassembled WGS sequence"/>
</dbReference>
<dbReference type="PANTHER" id="PTHR38097:SF2">
    <property type="entry name" value="DNA-BINDING PROTEIN STPA"/>
    <property type="match status" value="1"/>
</dbReference>
<evidence type="ECO:0000313" key="7">
    <source>
        <dbReference type="EMBL" id="OTP76535.1"/>
    </source>
</evidence>
<evidence type="ECO:0000313" key="8">
    <source>
        <dbReference type="EMBL" id="OTP80275.1"/>
    </source>
</evidence>
<evidence type="ECO:0000256" key="1">
    <source>
        <dbReference type="ARBA" id="ARBA00004453"/>
    </source>
</evidence>
<organism evidence="7 9">
    <name type="scientific">Caballeronia sordidicola</name>
    <name type="common">Burkholderia sordidicola</name>
    <dbReference type="NCBI Taxonomy" id="196367"/>
    <lineage>
        <taxon>Bacteria</taxon>
        <taxon>Pseudomonadati</taxon>
        <taxon>Pseudomonadota</taxon>
        <taxon>Betaproteobacteria</taxon>
        <taxon>Burkholderiales</taxon>
        <taxon>Burkholderiaceae</taxon>
        <taxon>Caballeronia</taxon>
    </lineage>
</organism>
<sequence length="298" mass="31294">MPTLEVIQEKLKKLQAQADVLMAKKAQSALDQIRRLMLEHGLTTEDIEERAKAEREAKGDSGLGIGSRRSASNALGTKVAPKFQDPKSGATWTGRGSAPAWIAKAKNRSRFLIQGDAVATHAASPEIENAHAAATAKPRGYRTGPQPAKYRDRKSGATWSGKGRAPAWLANVRDRTKFLIEEEGASPVAEVATKATRKASAGAKKATAAKKAQRQVVAKKITAKKAAAKKNEAKKSTPIQSAAASKKVAAKKAAPAAKKRVAKKRVAKKVTNAGNAENAATVADANGSTQAAIEAPAV</sequence>
<dbReference type="RefSeq" id="WP_086380514.1">
    <property type="nucleotide sequence ID" value="NZ_NBTY01000007.1"/>
</dbReference>
<evidence type="ECO:0000313" key="9">
    <source>
        <dbReference type="Proteomes" id="UP000194546"/>
    </source>
</evidence>
<feature type="compositionally biased region" description="Basic and acidic residues" evidence="5">
    <location>
        <begin position="49"/>
        <end position="59"/>
    </location>
</feature>
<keyword evidence="3" id="KW-0963">Cytoplasm</keyword>
<evidence type="ECO:0000256" key="3">
    <source>
        <dbReference type="ARBA" id="ARBA00022490"/>
    </source>
</evidence>
<dbReference type="SMART" id="SM00528">
    <property type="entry name" value="HNS"/>
    <property type="match status" value="2"/>
</dbReference>
<reference evidence="7 9" key="1">
    <citation type="submission" date="2017-03" db="EMBL/GenBank/DDBJ databases">
        <title>Genome analysis of strain PAMC 26510.</title>
        <authorList>
            <person name="Oh H.-M."/>
            <person name="Yang J.-A."/>
        </authorList>
    </citation>
    <scope>NUCLEOTIDE SEQUENCE [LARGE SCALE GENOMIC DNA]</scope>
    <source>
        <strain evidence="7 9">PAMC 26510</strain>
    </source>
</reference>
<dbReference type="EMBL" id="NBTY01000057">
    <property type="protein sequence ID" value="OTP76535.1"/>
    <property type="molecule type" value="Genomic_DNA"/>
</dbReference>
<dbReference type="GO" id="GO:0009295">
    <property type="term" value="C:nucleoid"/>
    <property type="evidence" value="ECO:0007669"/>
    <property type="project" value="UniProtKB-SubCell"/>
</dbReference>
<feature type="region of interest" description="Disordered" evidence="5">
    <location>
        <begin position="225"/>
        <end position="298"/>
    </location>
</feature>
<feature type="domain" description="DNA-binding protein H-NS-like C-terminal" evidence="6">
    <location>
        <begin position="73"/>
        <end position="113"/>
    </location>
</feature>
<evidence type="ECO:0000256" key="5">
    <source>
        <dbReference type="SAM" id="MobiDB-lite"/>
    </source>
</evidence>
<feature type="domain" description="DNA-binding protein H-NS-like C-terminal" evidence="6">
    <location>
        <begin position="140"/>
        <end position="180"/>
    </location>
</feature>
<evidence type="ECO:0000256" key="4">
    <source>
        <dbReference type="ARBA" id="ARBA00023125"/>
    </source>
</evidence>